<proteinExistence type="predicted"/>
<reference evidence="1" key="1">
    <citation type="submission" date="2014-09" db="EMBL/GenBank/DDBJ databases">
        <authorList>
            <person name="Magalhaes I.L.F."/>
            <person name="Oliveira U."/>
            <person name="Santos F.R."/>
            <person name="Vidigal T.H.D.A."/>
            <person name="Brescovit A.D."/>
            <person name="Santos A.J."/>
        </authorList>
    </citation>
    <scope>NUCLEOTIDE SEQUENCE</scope>
    <source>
        <tissue evidence="1">Shoot tissue taken approximately 20 cm above the soil surface</tissue>
    </source>
</reference>
<dbReference type="AlphaFoldDB" id="A0A0A9C766"/>
<dbReference type="EMBL" id="GBRH01230523">
    <property type="protein sequence ID" value="JAD67372.1"/>
    <property type="molecule type" value="Transcribed_RNA"/>
</dbReference>
<sequence length="32" mass="3581">MVKGTTITITVTFEKRLNSSVAYCCLMVNEEV</sequence>
<organism evidence="1">
    <name type="scientific">Arundo donax</name>
    <name type="common">Giant reed</name>
    <name type="synonym">Donax arundinaceus</name>
    <dbReference type="NCBI Taxonomy" id="35708"/>
    <lineage>
        <taxon>Eukaryota</taxon>
        <taxon>Viridiplantae</taxon>
        <taxon>Streptophyta</taxon>
        <taxon>Embryophyta</taxon>
        <taxon>Tracheophyta</taxon>
        <taxon>Spermatophyta</taxon>
        <taxon>Magnoliopsida</taxon>
        <taxon>Liliopsida</taxon>
        <taxon>Poales</taxon>
        <taxon>Poaceae</taxon>
        <taxon>PACMAD clade</taxon>
        <taxon>Arundinoideae</taxon>
        <taxon>Arundineae</taxon>
        <taxon>Arundo</taxon>
    </lineage>
</organism>
<accession>A0A0A9C766</accession>
<reference evidence="1" key="2">
    <citation type="journal article" date="2015" name="Data Brief">
        <title>Shoot transcriptome of the giant reed, Arundo donax.</title>
        <authorList>
            <person name="Barrero R.A."/>
            <person name="Guerrero F.D."/>
            <person name="Moolhuijzen P."/>
            <person name="Goolsby J.A."/>
            <person name="Tidwell J."/>
            <person name="Bellgard S.E."/>
            <person name="Bellgard M.I."/>
        </authorList>
    </citation>
    <scope>NUCLEOTIDE SEQUENCE</scope>
    <source>
        <tissue evidence="1">Shoot tissue taken approximately 20 cm above the soil surface</tissue>
    </source>
</reference>
<protein>
    <submittedName>
        <fullName evidence="1">Uncharacterized protein</fullName>
    </submittedName>
</protein>
<name>A0A0A9C766_ARUDO</name>
<evidence type="ECO:0000313" key="1">
    <source>
        <dbReference type="EMBL" id="JAD67372.1"/>
    </source>
</evidence>